<feature type="compositionally biased region" description="Polar residues" evidence="20">
    <location>
        <begin position="1"/>
        <end position="26"/>
    </location>
</feature>
<evidence type="ECO:0000256" key="14">
    <source>
        <dbReference type="ARBA" id="ARBA00023329"/>
    </source>
</evidence>
<feature type="transmembrane region" description="Helical" evidence="19">
    <location>
        <begin position="685"/>
        <end position="707"/>
    </location>
</feature>
<comment type="catalytic activity">
    <reaction evidence="16">
        <text>a 1,2-diacyl-sn-glycero-3-phosphoethanolamine(in) = a 1,2-diacyl-sn-glycero-3-phosphoethanolamine(out)</text>
        <dbReference type="Rhea" id="RHEA:38895"/>
        <dbReference type="ChEBI" id="CHEBI:64612"/>
    </reaction>
</comment>
<dbReference type="EMBL" id="JAODAN010000003">
    <property type="protein sequence ID" value="KAK1925918.1"/>
    <property type="molecule type" value="Genomic_DNA"/>
</dbReference>
<comment type="catalytic activity">
    <reaction evidence="15">
        <text>a 1,2-diacyl-sn-glycero-3-phospho-L-serine(in) = a 1,2-diacyl-sn-glycero-3-phospho-L-serine(out)</text>
        <dbReference type="Rhea" id="RHEA:38663"/>
        <dbReference type="ChEBI" id="CHEBI:57262"/>
    </reaction>
</comment>
<evidence type="ECO:0000256" key="19">
    <source>
        <dbReference type="RuleBase" id="RU364027"/>
    </source>
</evidence>
<evidence type="ECO:0000256" key="8">
    <source>
        <dbReference type="ARBA" id="ARBA00022692"/>
    </source>
</evidence>
<evidence type="ECO:0000256" key="7">
    <source>
        <dbReference type="ARBA" id="ARBA00022448"/>
    </source>
</evidence>
<protein>
    <recommendedName>
        <fullName evidence="6 19">Autophagy-related protein 9</fullName>
    </recommendedName>
</protein>
<evidence type="ECO:0000256" key="18">
    <source>
        <dbReference type="ARBA" id="ARBA00024631"/>
    </source>
</evidence>
<evidence type="ECO:0000256" key="1">
    <source>
        <dbReference type="ARBA" id="ARBA00004439"/>
    </source>
</evidence>
<reference evidence="21" key="1">
    <citation type="submission" date="2023-02" db="EMBL/GenBank/DDBJ databases">
        <title>Identification and recombinant expression of a fungal hydrolase from Papiliotrema laurentii that hydrolyzes apple cutin and clears colloidal polyester polyurethane.</title>
        <authorList>
            <consortium name="DOE Joint Genome Institute"/>
            <person name="Roman V.A."/>
            <person name="Bojanowski C."/>
            <person name="Crable B.R."/>
            <person name="Wagner D.N."/>
            <person name="Hung C.S."/>
            <person name="Nadeau L.J."/>
            <person name="Schratz L."/>
            <person name="Haridas S."/>
            <person name="Pangilinan J."/>
            <person name="Lipzen A."/>
            <person name="Na H."/>
            <person name="Yan M."/>
            <person name="Ng V."/>
            <person name="Grigoriev I.V."/>
            <person name="Spatafora J.W."/>
            <person name="Barlow D."/>
            <person name="Biffinger J."/>
            <person name="Kelley-Loughnane N."/>
            <person name="Varaljay V.A."/>
            <person name="Crookes-Goodson W.J."/>
        </authorList>
    </citation>
    <scope>NUCLEOTIDE SEQUENCE</scope>
    <source>
        <strain evidence="21">5307AH</strain>
    </source>
</reference>
<dbReference type="GO" id="GO:0034497">
    <property type="term" value="P:protein localization to phagophore assembly site"/>
    <property type="evidence" value="ECO:0007669"/>
    <property type="project" value="TreeGrafter"/>
</dbReference>
<feature type="compositionally biased region" description="Acidic residues" evidence="20">
    <location>
        <begin position="262"/>
        <end position="274"/>
    </location>
</feature>
<dbReference type="Pfam" id="PF04109">
    <property type="entry name" value="ATG9"/>
    <property type="match status" value="1"/>
</dbReference>
<dbReference type="GO" id="GO:0005776">
    <property type="term" value="C:autophagosome"/>
    <property type="evidence" value="ECO:0007669"/>
    <property type="project" value="TreeGrafter"/>
</dbReference>
<dbReference type="Proteomes" id="UP001182556">
    <property type="component" value="Unassembled WGS sequence"/>
</dbReference>
<sequence length="1044" mass="116652">MPSPTQTNSILNLLNPYASPNQSTRLQDPDSPSALLLQELSGERGPTSPPIPRHELSPTPTSSRRLPSHVISNSASSSDDEDAPPRSIVYGEGSPVAPRLSGERTPRSPGTTFTASTSNIAPYSPNIPRPDSPGPFRPSSSSDSGRSRSTSPGPSTISIYASGLEGTALHSTSSIQTSSRDPSTSPDTTKTPQSRLAPTFREPPTNDSVPPPRVTSGSKRASPRIGSGTGYLDPSFASSADRKGKQRAKKQGGRKYISVPAEDADDRGEEEVEEPVGGRYAGFGVSKRKPGKEGLDEYEKALWSWVNVEDLDGFLQEVYAYYKGKGIYCIALARVLNLLTTFFVIAFSTFLLSCIDYSKLTSSVSGPNSVTRLDDVLVGHCLTRGSIPHMVFIFTVMAFYVFQLVTFAMSLPRLLQMYRFYTYLLGIPDADISTLPWPEIVRLIGEIRKHNPVTSLSNGQASALAEMVDGQVPSDPTKLDAHDVANRILRQENYLIALFNKDLLDLRVRFPIPHSVVHLVPTRLLAPPSGTALPSHAQFAERRYISFGKNTLTKALEWNLRFCLMGYLFDKRGQVRKEFVRERRRKDLVEGLRRRFIFMGVLNAIFAPFIVIYLLMYSFFRYFEEYHKNPSSIGSRQYTPYAQWKFREFNELPHLFERRLDRSYPTAKEYIDQFPKERTALVMRFVAFIAGSFAAVLLVASLIDPDLFLHFEITPHRTVLFYLGLFGSILAIARGMVPEENLVFDPDASLREVVRWTHYLPGEWRGKLHSQMVHAEFGTLFALKITIFFTELLSVILTPFILFFSLPPCAGDIIDFFREFTVHVDGVGYVCSFAVFDFKRHGNLKPGENPLSPSGEIPSGTERLGRKGGKEWRSNENKMEKSFLHFKATHPDWQPSDPASSIFLDRLVGMHQQHLNSPKQTAATNFGSSAKRAGRVTNERDRSEERRTDEARISRSYDRAWAKSPPSALMRRRLETMKEGEESGEDEEEGEWSRKVNLQGSGEGENREADGRGRGDGTGGGERGDEGFLRDVGMMGLLQQVMGR</sequence>
<feature type="compositionally biased region" description="Basic and acidic residues" evidence="20">
    <location>
        <begin position="1004"/>
        <end position="1015"/>
    </location>
</feature>
<dbReference type="GO" id="GO:0030659">
    <property type="term" value="C:cytoplasmic vesicle membrane"/>
    <property type="evidence" value="ECO:0007669"/>
    <property type="project" value="UniProtKB-SubCell"/>
</dbReference>
<evidence type="ECO:0000256" key="12">
    <source>
        <dbReference type="ARBA" id="ARBA00023055"/>
    </source>
</evidence>
<evidence type="ECO:0000256" key="20">
    <source>
        <dbReference type="SAM" id="MobiDB-lite"/>
    </source>
</evidence>
<organism evidence="21 22">
    <name type="scientific">Papiliotrema laurentii</name>
    <name type="common">Cryptococcus laurentii</name>
    <dbReference type="NCBI Taxonomy" id="5418"/>
    <lineage>
        <taxon>Eukaryota</taxon>
        <taxon>Fungi</taxon>
        <taxon>Dikarya</taxon>
        <taxon>Basidiomycota</taxon>
        <taxon>Agaricomycotina</taxon>
        <taxon>Tremellomycetes</taxon>
        <taxon>Tremellales</taxon>
        <taxon>Rhynchogastremaceae</taxon>
        <taxon>Papiliotrema</taxon>
    </lineage>
</organism>
<accession>A0AAD9FTM8</accession>
<feature type="compositionally biased region" description="Basic and acidic residues" evidence="20">
    <location>
        <begin position="972"/>
        <end position="981"/>
    </location>
</feature>
<evidence type="ECO:0000256" key="15">
    <source>
        <dbReference type="ARBA" id="ARBA00024479"/>
    </source>
</evidence>
<evidence type="ECO:0000256" key="4">
    <source>
        <dbReference type="ARBA" id="ARBA00004653"/>
    </source>
</evidence>
<evidence type="ECO:0000256" key="6">
    <source>
        <dbReference type="ARBA" id="ARBA00018074"/>
    </source>
</evidence>
<keyword evidence="8 19" id="KW-0812">Transmembrane</keyword>
<comment type="catalytic activity">
    <reaction evidence="18">
        <text>a 1,2-diacyl-sn-glycero-3-phosphocholine(in) = a 1,2-diacyl-sn-glycero-3-phosphocholine(out)</text>
        <dbReference type="Rhea" id="RHEA:38571"/>
        <dbReference type="ChEBI" id="CHEBI:57643"/>
    </reaction>
</comment>
<feature type="transmembrane region" description="Helical" evidence="19">
    <location>
        <begin position="719"/>
        <end position="737"/>
    </location>
</feature>
<feature type="region of interest" description="Disordered" evidence="20">
    <location>
        <begin position="1"/>
        <end position="275"/>
    </location>
</feature>
<feature type="transmembrane region" description="Helical" evidence="19">
    <location>
        <begin position="390"/>
        <end position="411"/>
    </location>
</feature>
<comment type="similarity">
    <text evidence="5 19">Belongs to the ATG9 family.</text>
</comment>
<proteinExistence type="inferred from homology"/>
<dbReference type="GO" id="GO:0000422">
    <property type="term" value="P:autophagy of mitochondrion"/>
    <property type="evidence" value="ECO:0007669"/>
    <property type="project" value="TreeGrafter"/>
</dbReference>
<feature type="region of interest" description="Disordered" evidence="20">
    <location>
        <begin position="847"/>
        <end position="872"/>
    </location>
</feature>
<feature type="compositionally biased region" description="Pro residues" evidence="20">
    <location>
        <begin position="125"/>
        <end position="136"/>
    </location>
</feature>
<comment type="subcellular location">
    <subcellularLocation>
        <location evidence="1">Cytoplasmic vesicle membrane</location>
        <topology evidence="1">Multi-pass membrane protein</topology>
    </subcellularLocation>
    <subcellularLocation>
        <location evidence="2">Endoplasmic reticulum membrane</location>
        <topology evidence="2">Multi-pass membrane protein</topology>
    </subcellularLocation>
    <subcellularLocation>
        <location evidence="4">Golgi apparatus membrane</location>
        <topology evidence="4">Multi-pass membrane protein</topology>
    </subcellularLocation>
    <subcellularLocation>
        <location evidence="3 19">Preautophagosomal structure membrane</location>
        <topology evidence="3 19">Multi-pass membrane protein</topology>
    </subcellularLocation>
</comment>
<keyword evidence="22" id="KW-1185">Reference proteome</keyword>
<dbReference type="GO" id="GO:0000139">
    <property type="term" value="C:Golgi membrane"/>
    <property type="evidence" value="ECO:0007669"/>
    <property type="project" value="UniProtKB-SubCell"/>
</dbReference>
<evidence type="ECO:0000256" key="11">
    <source>
        <dbReference type="ARBA" id="ARBA00023034"/>
    </source>
</evidence>
<feature type="region of interest" description="Disordered" evidence="20">
    <location>
        <begin position="915"/>
        <end position="1044"/>
    </location>
</feature>
<keyword evidence="13 19" id="KW-0472">Membrane</keyword>
<feature type="compositionally biased region" description="Basic residues" evidence="20">
    <location>
        <begin position="244"/>
        <end position="253"/>
    </location>
</feature>
<evidence type="ECO:0000256" key="13">
    <source>
        <dbReference type="ARBA" id="ARBA00023136"/>
    </source>
</evidence>
<feature type="compositionally biased region" description="Basic and acidic residues" evidence="20">
    <location>
        <begin position="937"/>
        <end position="961"/>
    </location>
</feature>
<evidence type="ECO:0000313" key="21">
    <source>
        <dbReference type="EMBL" id="KAK1925918.1"/>
    </source>
</evidence>
<name>A0AAD9FTM8_PAPLA</name>
<feature type="compositionally biased region" description="Polar residues" evidence="20">
    <location>
        <begin position="915"/>
        <end position="928"/>
    </location>
</feature>
<evidence type="ECO:0000256" key="5">
    <source>
        <dbReference type="ARBA" id="ARBA00006185"/>
    </source>
</evidence>
<evidence type="ECO:0000313" key="22">
    <source>
        <dbReference type="Proteomes" id="UP001182556"/>
    </source>
</evidence>
<keyword evidence="11" id="KW-0333">Golgi apparatus</keyword>
<feature type="compositionally biased region" description="Low complexity" evidence="20">
    <location>
        <begin position="176"/>
        <end position="194"/>
    </location>
</feature>
<dbReference type="GO" id="GO:0005789">
    <property type="term" value="C:endoplasmic reticulum membrane"/>
    <property type="evidence" value="ECO:0007669"/>
    <property type="project" value="UniProtKB-SubCell"/>
</dbReference>
<dbReference type="GO" id="GO:0034727">
    <property type="term" value="P:piecemeal microautophagy of the nucleus"/>
    <property type="evidence" value="ECO:0007669"/>
    <property type="project" value="TreeGrafter"/>
</dbReference>
<dbReference type="PANTHER" id="PTHR13038">
    <property type="entry name" value="APG9 AUTOPHAGY 9"/>
    <property type="match status" value="1"/>
</dbReference>
<dbReference type="AlphaFoldDB" id="A0AAD9FTM8"/>
<keyword evidence="10 19" id="KW-0072">Autophagy</keyword>
<keyword evidence="12 19" id="KW-0445">Lipid transport</keyword>
<comment type="catalytic activity">
    <reaction evidence="17">
        <text>a 1,2-diacyl-sn-glycero-3-phospho-(1D-myo-inositol-3-phosphate)(in) = a 1,2-diacyl-sn-glycero-3-phospho-(1D-myo-inositol-3-phosphate)(out)</text>
        <dbReference type="Rhea" id="RHEA:67920"/>
        <dbReference type="ChEBI" id="CHEBI:58088"/>
    </reaction>
</comment>
<comment type="function">
    <text evidence="19">Phospholipid scramblase involved in autophagy. Cycles between the preautophagosomal structure/phagophore assembly site (PAS) and the cytoplasmic vesicle pool and supplies membrane for the growing autophagosome. Lipid scramblase activity plays a key role in preautophagosomal structure/phagophore assembly by distributing the phospholipids that arrive through ATG2 from the cytoplasmic to the luminal leaflet of the bilayer, thereby driving autophagosomal membrane expansion.</text>
</comment>
<dbReference type="PANTHER" id="PTHR13038:SF10">
    <property type="entry name" value="AUTOPHAGY-RELATED PROTEIN 9"/>
    <property type="match status" value="1"/>
</dbReference>
<evidence type="ECO:0000256" key="16">
    <source>
        <dbReference type="ARBA" id="ARBA00024615"/>
    </source>
</evidence>
<keyword evidence="7 19" id="KW-0813">Transport</keyword>
<evidence type="ECO:0000256" key="17">
    <source>
        <dbReference type="ARBA" id="ARBA00024621"/>
    </source>
</evidence>
<feature type="transmembrane region" description="Helical" evidence="19">
    <location>
        <begin position="331"/>
        <end position="352"/>
    </location>
</feature>
<dbReference type="GO" id="GO:0061709">
    <property type="term" value="P:reticulophagy"/>
    <property type="evidence" value="ECO:0007669"/>
    <property type="project" value="TreeGrafter"/>
</dbReference>
<dbReference type="GO" id="GO:0034045">
    <property type="term" value="C:phagophore assembly site membrane"/>
    <property type="evidence" value="ECO:0007669"/>
    <property type="project" value="UniProtKB-SubCell"/>
</dbReference>
<comment type="caution">
    <text evidence="21">The sequence shown here is derived from an EMBL/GenBank/DDBJ whole genome shotgun (WGS) entry which is preliminary data.</text>
</comment>
<keyword evidence="14" id="KW-0968">Cytoplasmic vesicle</keyword>
<dbReference type="GO" id="GO:0006869">
    <property type="term" value="P:lipid transport"/>
    <property type="evidence" value="ECO:0007669"/>
    <property type="project" value="UniProtKB-KW"/>
</dbReference>
<feature type="compositionally biased region" description="Low complexity" evidence="20">
    <location>
        <begin position="57"/>
        <end position="77"/>
    </location>
</feature>
<dbReference type="InterPro" id="IPR007241">
    <property type="entry name" value="Autophagy-rel_prot_9"/>
</dbReference>
<evidence type="ECO:0000256" key="10">
    <source>
        <dbReference type="ARBA" id="ARBA00023006"/>
    </source>
</evidence>
<keyword evidence="9 19" id="KW-1133">Transmembrane helix</keyword>
<feature type="transmembrane region" description="Helical" evidence="19">
    <location>
        <begin position="596"/>
        <end position="620"/>
    </location>
</feature>
<feature type="compositionally biased region" description="Basic and acidic residues" evidence="20">
    <location>
        <begin position="863"/>
        <end position="872"/>
    </location>
</feature>
<evidence type="ECO:0000256" key="2">
    <source>
        <dbReference type="ARBA" id="ARBA00004477"/>
    </source>
</evidence>
<evidence type="ECO:0000256" key="9">
    <source>
        <dbReference type="ARBA" id="ARBA00022989"/>
    </source>
</evidence>
<feature type="compositionally biased region" description="Low complexity" evidence="20">
    <location>
        <begin position="137"/>
        <end position="159"/>
    </location>
</feature>
<gene>
    <name evidence="21" type="ORF">DB88DRAFT_485587</name>
</gene>
<evidence type="ECO:0000256" key="3">
    <source>
        <dbReference type="ARBA" id="ARBA00004511"/>
    </source>
</evidence>
<feature type="transmembrane region" description="Helical" evidence="19">
    <location>
        <begin position="781"/>
        <end position="804"/>
    </location>
</feature>
<feature type="compositionally biased region" description="Polar residues" evidence="20">
    <location>
        <begin position="108"/>
        <end position="121"/>
    </location>
</feature>